<comment type="similarity">
    <text evidence="2 6">Belongs to the drug/metabolite transporter (DMT) superfamily. Plant drug/metabolite exporter (P-DME) (TC 2.A.7.4) family.</text>
</comment>
<feature type="transmembrane region" description="Helical" evidence="6">
    <location>
        <begin position="290"/>
        <end position="311"/>
    </location>
</feature>
<feature type="transmembrane region" description="Helical" evidence="6">
    <location>
        <begin position="45"/>
        <end position="63"/>
    </location>
</feature>
<feature type="transmembrane region" description="Helical" evidence="6">
    <location>
        <begin position="12"/>
        <end position="33"/>
    </location>
</feature>
<feature type="domain" description="EamA" evidence="8">
    <location>
        <begin position="196"/>
        <end position="334"/>
    </location>
</feature>
<evidence type="ECO:0000256" key="7">
    <source>
        <dbReference type="SAM" id="MobiDB-lite"/>
    </source>
</evidence>
<reference evidence="9" key="1">
    <citation type="journal article" date="2009" name="Rice">
        <title>De Novo Next Generation Sequencing of Plant Genomes.</title>
        <authorList>
            <person name="Rounsley S."/>
            <person name="Marri P.R."/>
            <person name="Yu Y."/>
            <person name="He R."/>
            <person name="Sisneros N."/>
            <person name="Goicoechea J.L."/>
            <person name="Lee S.J."/>
            <person name="Angelova A."/>
            <person name="Kudrna D."/>
            <person name="Luo M."/>
            <person name="Affourtit J."/>
            <person name="Desany B."/>
            <person name="Knight J."/>
            <person name="Niazi F."/>
            <person name="Egholm M."/>
            <person name="Wing R.A."/>
        </authorList>
    </citation>
    <scope>NUCLEOTIDE SEQUENCE [LARGE SCALE GENOMIC DNA]</scope>
    <source>
        <strain evidence="9">cv. IRGC 105608</strain>
    </source>
</reference>
<organism evidence="9">
    <name type="scientific">Oryza barthii</name>
    <dbReference type="NCBI Taxonomy" id="65489"/>
    <lineage>
        <taxon>Eukaryota</taxon>
        <taxon>Viridiplantae</taxon>
        <taxon>Streptophyta</taxon>
        <taxon>Embryophyta</taxon>
        <taxon>Tracheophyta</taxon>
        <taxon>Spermatophyta</taxon>
        <taxon>Magnoliopsida</taxon>
        <taxon>Liliopsida</taxon>
        <taxon>Poales</taxon>
        <taxon>Poaceae</taxon>
        <taxon>BOP clade</taxon>
        <taxon>Oryzoideae</taxon>
        <taxon>Oryzeae</taxon>
        <taxon>Oryzinae</taxon>
        <taxon>Oryza</taxon>
    </lineage>
</organism>
<evidence type="ECO:0000259" key="8">
    <source>
        <dbReference type="Pfam" id="PF00892"/>
    </source>
</evidence>
<dbReference type="Gramene" id="OBART04G30440.1">
    <property type="protein sequence ID" value="OBART04G30440.1"/>
    <property type="gene ID" value="OBART04G30440"/>
</dbReference>
<dbReference type="GO" id="GO:0016020">
    <property type="term" value="C:membrane"/>
    <property type="evidence" value="ECO:0007669"/>
    <property type="project" value="UniProtKB-SubCell"/>
</dbReference>
<dbReference type="eggNOG" id="ENOG502QR4Y">
    <property type="taxonomic scope" value="Eukaryota"/>
</dbReference>
<dbReference type="PANTHER" id="PTHR31218">
    <property type="entry name" value="WAT1-RELATED PROTEIN"/>
    <property type="match status" value="1"/>
</dbReference>
<feature type="transmembrane region" description="Helical" evidence="6">
    <location>
        <begin position="317"/>
        <end position="335"/>
    </location>
</feature>
<comment type="subcellular location">
    <subcellularLocation>
        <location evidence="1 6">Membrane</location>
        <topology evidence="1 6">Multi-pass membrane protein</topology>
    </subcellularLocation>
</comment>
<feature type="transmembrane region" description="Helical" evidence="6">
    <location>
        <begin position="262"/>
        <end position="283"/>
    </location>
</feature>
<accession>A0A0D3G200</accession>
<keyword evidence="4 6" id="KW-1133">Transmembrane helix</keyword>
<dbReference type="InterPro" id="IPR000620">
    <property type="entry name" value="EamA_dom"/>
</dbReference>
<keyword evidence="10" id="KW-1185">Reference proteome</keyword>
<feature type="transmembrane region" description="Helical" evidence="6">
    <location>
        <begin position="138"/>
        <end position="156"/>
    </location>
</feature>
<evidence type="ECO:0000256" key="1">
    <source>
        <dbReference type="ARBA" id="ARBA00004141"/>
    </source>
</evidence>
<evidence type="ECO:0000256" key="6">
    <source>
        <dbReference type="RuleBase" id="RU363077"/>
    </source>
</evidence>
<dbReference type="InterPro" id="IPR030184">
    <property type="entry name" value="WAT1-related"/>
</dbReference>
<evidence type="ECO:0000313" key="10">
    <source>
        <dbReference type="Proteomes" id="UP000026960"/>
    </source>
</evidence>
<feature type="transmembrane region" description="Helical" evidence="6">
    <location>
        <begin position="226"/>
        <end position="247"/>
    </location>
</feature>
<feature type="transmembrane region" description="Helical" evidence="6">
    <location>
        <begin position="100"/>
        <end position="126"/>
    </location>
</feature>
<feature type="transmembrane region" description="Helical" evidence="6">
    <location>
        <begin position="75"/>
        <end position="94"/>
    </location>
</feature>
<dbReference type="GO" id="GO:0022857">
    <property type="term" value="F:transmembrane transporter activity"/>
    <property type="evidence" value="ECO:0007669"/>
    <property type="project" value="InterPro"/>
</dbReference>
<feature type="compositionally biased region" description="Low complexity" evidence="7">
    <location>
        <begin position="367"/>
        <end position="389"/>
    </location>
</feature>
<dbReference type="SUPFAM" id="SSF103481">
    <property type="entry name" value="Multidrug resistance efflux transporter EmrE"/>
    <property type="match status" value="2"/>
</dbReference>
<dbReference type="EnsemblPlants" id="OBART04G30440.1">
    <property type="protein sequence ID" value="OBART04G30440.1"/>
    <property type="gene ID" value="OBART04G30440"/>
</dbReference>
<evidence type="ECO:0000256" key="5">
    <source>
        <dbReference type="ARBA" id="ARBA00023136"/>
    </source>
</evidence>
<dbReference type="Pfam" id="PF00892">
    <property type="entry name" value="EamA"/>
    <property type="match status" value="2"/>
</dbReference>
<reference evidence="9" key="2">
    <citation type="submission" date="2015-03" db="UniProtKB">
        <authorList>
            <consortium name="EnsemblPlants"/>
        </authorList>
    </citation>
    <scope>IDENTIFICATION</scope>
</reference>
<dbReference type="AlphaFoldDB" id="A0A0D3G200"/>
<dbReference type="HOGENOM" id="CLU_025359_1_0_1"/>
<sequence length="415" mass="44588">MGAGEVVQGLKPVAAMVVVQVVFAGVNIFYKLAVVCDGMDMRVLVAYRYLFASAVLAPLAYFVERKNRTKMTWRVLMLSFVCGLSGGSLAQNLYISGMKLTSATFATAMTNLIPAVTFVLAVLCRYERLAIRTVAGQAKVAGTLLGVGGAMLLTLYKGAELNPWHTHLDLVAALEARHPAAAAAAAATGNNDRVIMGSMLVVGSCVFYAVWLILQAKLSREYPFHYTSTALMCVMSGAQSAAFALLVDREPARWRLGLDIRLLSVVYSGVLASGVMLVVLSWCVKRRGPLFASVFNPLMLVVVAVLGSLLLDEKMHVGTLLGAALIVVGLYAVLWGKGRETALEAAKVGDDNDNHHIHVVVVVPPEQAQPQPHQQAEADADATTTACEQPSDSDRANIASSLRHSHRYFHRSCGF</sequence>
<keyword evidence="3 6" id="KW-0812">Transmembrane</keyword>
<protein>
    <recommendedName>
        <fullName evidence="6">WAT1-related protein</fullName>
    </recommendedName>
</protein>
<evidence type="ECO:0000256" key="3">
    <source>
        <dbReference type="ARBA" id="ARBA00022692"/>
    </source>
</evidence>
<dbReference type="InterPro" id="IPR037185">
    <property type="entry name" value="EmrE-like"/>
</dbReference>
<proteinExistence type="inferred from homology"/>
<evidence type="ECO:0000256" key="2">
    <source>
        <dbReference type="ARBA" id="ARBA00007635"/>
    </source>
</evidence>
<name>A0A0D3G200_9ORYZ</name>
<feature type="region of interest" description="Disordered" evidence="7">
    <location>
        <begin position="367"/>
        <end position="394"/>
    </location>
</feature>
<dbReference type="Proteomes" id="UP000026960">
    <property type="component" value="Chromosome 4"/>
</dbReference>
<evidence type="ECO:0000256" key="4">
    <source>
        <dbReference type="ARBA" id="ARBA00022989"/>
    </source>
</evidence>
<keyword evidence="5 6" id="KW-0472">Membrane</keyword>
<evidence type="ECO:0000313" key="9">
    <source>
        <dbReference type="EnsemblPlants" id="OBART04G30440.1"/>
    </source>
</evidence>
<feature type="domain" description="EamA" evidence="8">
    <location>
        <begin position="15"/>
        <end position="153"/>
    </location>
</feature>
<feature type="transmembrane region" description="Helical" evidence="6">
    <location>
        <begin position="194"/>
        <end position="214"/>
    </location>
</feature>
<dbReference type="PaxDb" id="65489-OBART04G30440.1"/>